<dbReference type="Proteomes" id="UP000187464">
    <property type="component" value="Chromosome I"/>
</dbReference>
<dbReference type="EMBL" id="LT605205">
    <property type="protein sequence ID" value="SCD19451.1"/>
    <property type="molecule type" value="Genomic_DNA"/>
</dbReference>
<evidence type="ECO:0000256" key="4">
    <source>
        <dbReference type="RuleBase" id="RU003719"/>
    </source>
</evidence>
<proteinExistence type="inferred from homology"/>
<feature type="domain" description="D-isomer specific 2-hydroxyacid dehydrogenase NAD-binding" evidence="6">
    <location>
        <begin position="123"/>
        <end position="253"/>
    </location>
</feature>
<evidence type="ECO:0000313" key="8">
    <source>
        <dbReference type="Proteomes" id="UP000187464"/>
    </source>
</evidence>
<keyword evidence="3" id="KW-0520">NAD</keyword>
<organism evidence="7 8">
    <name type="scientific">Proteiniphilum saccharofermentans</name>
    <dbReference type="NCBI Taxonomy" id="1642647"/>
    <lineage>
        <taxon>Bacteria</taxon>
        <taxon>Pseudomonadati</taxon>
        <taxon>Bacteroidota</taxon>
        <taxon>Bacteroidia</taxon>
        <taxon>Bacteroidales</taxon>
        <taxon>Dysgonomonadaceae</taxon>
        <taxon>Proteiniphilum</taxon>
    </lineage>
</organism>
<protein>
    <submittedName>
        <fullName evidence="7">Putative D-3-Phosphoglycerate Dehydrogenases</fullName>
    </submittedName>
</protein>
<evidence type="ECO:0000256" key="1">
    <source>
        <dbReference type="ARBA" id="ARBA00005854"/>
    </source>
</evidence>
<dbReference type="GO" id="GO:0051287">
    <property type="term" value="F:NAD binding"/>
    <property type="evidence" value="ECO:0007669"/>
    <property type="project" value="InterPro"/>
</dbReference>
<dbReference type="Gene3D" id="3.40.50.720">
    <property type="entry name" value="NAD(P)-binding Rossmann-like Domain"/>
    <property type="match status" value="2"/>
</dbReference>
<gene>
    <name evidence="7" type="ORF">PSM36_0621</name>
</gene>
<dbReference type="InterPro" id="IPR036291">
    <property type="entry name" value="NAD(P)-bd_dom_sf"/>
</dbReference>
<dbReference type="InterPro" id="IPR050857">
    <property type="entry name" value="D-2-hydroxyacid_DH"/>
</dbReference>
<dbReference type="PANTHER" id="PTHR42789:SF1">
    <property type="entry name" value="D-ISOMER SPECIFIC 2-HYDROXYACID DEHYDROGENASE FAMILY PROTEIN (AFU_ORTHOLOGUE AFUA_6G10090)"/>
    <property type="match status" value="1"/>
</dbReference>
<dbReference type="STRING" id="1642647.PSM36_0621"/>
<dbReference type="Pfam" id="PF02826">
    <property type="entry name" value="2-Hacid_dh_C"/>
    <property type="match status" value="1"/>
</dbReference>
<evidence type="ECO:0000313" key="7">
    <source>
        <dbReference type="EMBL" id="SCD19451.1"/>
    </source>
</evidence>
<dbReference type="InterPro" id="IPR006140">
    <property type="entry name" value="D-isomer_DH_NAD-bd"/>
</dbReference>
<keyword evidence="2 4" id="KW-0560">Oxidoreductase</keyword>
<accession>A0A1R3SV56</accession>
<keyword evidence="8" id="KW-1185">Reference proteome</keyword>
<evidence type="ECO:0000259" key="5">
    <source>
        <dbReference type="Pfam" id="PF00389"/>
    </source>
</evidence>
<name>A0A1R3SV56_9BACT</name>
<dbReference type="AlphaFoldDB" id="A0A1R3SV56"/>
<dbReference type="RefSeq" id="WP_076932009.1">
    <property type="nucleotide sequence ID" value="NZ_LT605205.1"/>
</dbReference>
<dbReference type="KEGG" id="psac:PSM36_0621"/>
<dbReference type="InterPro" id="IPR006139">
    <property type="entry name" value="D-isomer_2_OHA_DH_cat_dom"/>
</dbReference>
<dbReference type="GO" id="GO:0016616">
    <property type="term" value="F:oxidoreductase activity, acting on the CH-OH group of donors, NAD or NADP as acceptor"/>
    <property type="evidence" value="ECO:0007669"/>
    <property type="project" value="InterPro"/>
</dbReference>
<evidence type="ECO:0000259" key="6">
    <source>
        <dbReference type="Pfam" id="PF02826"/>
    </source>
</evidence>
<dbReference type="Pfam" id="PF00389">
    <property type="entry name" value="2-Hacid_dh"/>
    <property type="match status" value="1"/>
</dbReference>
<dbReference type="SUPFAM" id="SSF52283">
    <property type="entry name" value="Formate/glycerate dehydrogenase catalytic domain-like"/>
    <property type="match status" value="1"/>
</dbReference>
<sequence length="309" mass="34589">MKVLLATSKPFALPAVQGIQHIIESAGHKFVKLEKYENESQLLDAVKDVDALIIRSDIVNKEIMEAAPNLKIIVRAGAGYDNVDLEAATNCGICVMNTPGQNANAVAELVFGMMIYAQRNHFDGSVGRELTRRRLGLYAFGNVAKMVAKIARGFDMPVYAFSPTLTHDDLRKEGEYGVITAYTNKELFGNSDFVSLHMPLLEETRYCVDYSLLSLMPQDGLLINTARKELVVEDDLIRIMEERPAFQYVTDVKPDKHEEFLEKFPRRYFATPKKLGAQTTDANKNAGLAAANQIVAYFQNGDERFRVNL</sequence>
<evidence type="ECO:0000256" key="2">
    <source>
        <dbReference type="ARBA" id="ARBA00023002"/>
    </source>
</evidence>
<dbReference type="PANTHER" id="PTHR42789">
    <property type="entry name" value="D-ISOMER SPECIFIC 2-HYDROXYACID DEHYDROGENASE FAMILY PROTEIN (AFU_ORTHOLOGUE AFUA_6G10090)"/>
    <property type="match status" value="1"/>
</dbReference>
<reference evidence="7 8" key="1">
    <citation type="submission" date="2016-08" db="EMBL/GenBank/DDBJ databases">
        <authorList>
            <person name="Seilhamer J.J."/>
        </authorList>
    </citation>
    <scope>NUCLEOTIDE SEQUENCE [LARGE SCALE GENOMIC DNA]</scope>
    <source>
        <strain evidence="7">M3/6</strain>
    </source>
</reference>
<dbReference type="SUPFAM" id="SSF51735">
    <property type="entry name" value="NAD(P)-binding Rossmann-fold domains"/>
    <property type="match status" value="1"/>
</dbReference>
<evidence type="ECO:0000256" key="3">
    <source>
        <dbReference type="ARBA" id="ARBA00023027"/>
    </source>
</evidence>
<feature type="domain" description="D-isomer specific 2-hydroxyacid dehydrogenase catalytic" evidence="5">
    <location>
        <begin position="21"/>
        <end position="308"/>
    </location>
</feature>
<comment type="similarity">
    <text evidence="1 4">Belongs to the D-isomer specific 2-hydroxyacid dehydrogenase family.</text>
</comment>